<evidence type="ECO:0000256" key="1">
    <source>
        <dbReference type="ARBA" id="ARBA00023015"/>
    </source>
</evidence>
<evidence type="ECO:0000256" key="3">
    <source>
        <dbReference type="ARBA" id="ARBA00023163"/>
    </source>
</evidence>
<dbReference type="InterPro" id="IPR015358">
    <property type="entry name" value="Tscrpt_reg_MerR_DNA-bd"/>
</dbReference>
<dbReference type="CDD" id="cd01109">
    <property type="entry name" value="HTH_YyaN"/>
    <property type="match status" value="1"/>
</dbReference>
<dbReference type="InterPro" id="IPR000551">
    <property type="entry name" value="MerR-type_HTH_dom"/>
</dbReference>
<name>A0A1I6ABC8_9BACI</name>
<dbReference type="InterPro" id="IPR047057">
    <property type="entry name" value="MerR_fam"/>
</dbReference>
<dbReference type="PROSITE" id="PS50937">
    <property type="entry name" value="HTH_MERR_2"/>
    <property type="match status" value="1"/>
</dbReference>
<evidence type="ECO:0000313" key="6">
    <source>
        <dbReference type="EMBL" id="SFQ66001.1"/>
    </source>
</evidence>
<accession>A0A1I6ABC8</accession>
<evidence type="ECO:0000256" key="4">
    <source>
        <dbReference type="SAM" id="MobiDB-lite"/>
    </source>
</evidence>
<proteinExistence type="predicted"/>
<dbReference type="Proteomes" id="UP000182762">
    <property type="component" value="Unassembled WGS sequence"/>
</dbReference>
<keyword evidence="1" id="KW-0805">Transcription regulation</keyword>
<keyword evidence="2 6" id="KW-0238">DNA-binding</keyword>
<evidence type="ECO:0000259" key="5">
    <source>
        <dbReference type="PROSITE" id="PS50937"/>
    </source>
</evidence>
<feature type="region of interest" description="Disordered" evidence="4">
    <location>
        <begin position="76"/>
        <end position="95"/>
    </location>
</feature>
<comment type="caution">
    <text evidence="6">The sequence shown here is derived from an EMBL/GenBank/DDBJ whole genome shotgun (WGS) entry which is preliminary data.</text>
</comment>
<keyword evidence="3" id="KW-0804">Transcription</keyword>
<dbReference type="PRINTS" id="PR00040">
    <property type="entry name" value="HTHMERR"/>
</dbReference>
<reference evidence="6 7" key="1">
    <citation type="submission" date="2016-10" db="EMBL/GenBank/DDBJ databases">
        <authorList>
            <person name="Varghese N."/>
            <person name="Submissions S."/>
        </authorList>
    </citation>
    <scope>NUCLEOTIDE SEQUENCE [LARGE SCALE GENOMIC DNA]</scope>
    <source>
        <strain evidence="6 7">DSM 13796</strain>
    </source>
</reference>
<dbReference type="Pfam" id="PF09278">
    <property type="entry name" value="MerR-DNA-bind"/>
    <property type="match status" value="1"/>
</dbReference>
<protein>
    <submittedName>
        <fullName evidence="6">DNA-binding transcriptional regulator, MerR family</fullName>
    </submittedName>
</protein>
<dbReference type="Gene3D" id="1.10.1660.10">
    <property type="match status" value="1"/>
</dbReference>
<dbReference type="EMBL" id="FOXX01000006">
    <property type="protein sequence ID" value="SFQ66001.1"/>
    <property type="molecule type" value="Genomic_DNA"/>
</dbReference>
<sequence length="125" mass="14703">MNIMENVLTIKEVANITGVSVHTLRYYEKIGLLSHIKRDENGYRQYCEGDLSWIAFLLRLRKTGMPMIQMKQFSDLRSQGNSTASSRRKLLEEHHSNVQEEIKELEGNLQEIQKKIAYYKELEKQ</sequence>
<feature type="compositionally biased region" description="Polar residues" evidence="4">
    <location>
        <begin position="76"/>
        <end position="85"/>
    </location>
</feature>
<organism evidence="6 7">
    <name type="scientific">Priestia endophytica DSM 13796</name>
    <dbReference type="NCBI Taxonomy" id="1121089"/>
    <lineage>
        <taxon>Bacteria</taxon>
        <taxon>Bacillati</taxon>
        <taxon>Bacillota</taxon>
        <taxon>Bacilli</taxon>
        <taxon>Bacillales</taxon>
        <taxon>Bacillaceae</taxon>
        <taxon>Priestia</taxon>
    </lineage>
</organism>
<dbReference type="SUPFAM" id="SSF46955">
    <property type="entry name" value="Putative DNA-binding domain"/>
    <property type="match status" value="1"/>
</dbReference>
<dbReference type="Pfam" id="PF00376">
    <property type="entry name" value="MerR"/>
    <property type="match status" value="1"/>
</dbReference>
<evidence type="ECO:0000256" key="2">
    <source>
        <dbReference type="ARBA" id="ARBA00023125"/>
    </source>
</evidence>
<dbReference type="PANTHER" id="PTHR30204:SF82">
    <property type="entry name" value="TRANSCRIPTIONAL REGULATOR, MERR FAMILY"/>
    <property type="match status" value="1"/>
</dbReference>
<feature type="domain" description="HTH merR-type" evidence="5">
    <location>
        <begin position="7"/>
        <end position="76"/>
    </location>
</feature>
<dbReference type="SMART" id="SM00422">
    <property type="entry name" value="HTH_MERR"/>
    <property type="match status" value="1"/>
</dbReference>
<dbReference type="InterPro" id="IPR009061">
    <property type="entry name" value="DNA-bd_dom_put_sf"/>
</dbReference>
<keyword evidence="7" id="KW-1185">Reference proteome</keyword>
<dbReference type="PANTHER" id="PTHR30204">
    <property type="entry name" value="REDOX-CYCLING DRUG-SENSING TRANSCRIPTIONAL ACTIVATOR SOXR"/>
    <property type="match status" value="1"/>
</dbReference>
<gene>
    <name evidence="6" type="ORF">SAMN02745910_02577</name>
</gene>
<dbReference type="GO" id="GO:0003677">
    <property type="term" value="F:DNA binding"/>
    <property type="evidence" value="ECO:0007669"/>
    <property type="project" value="UniProtKB-KW"/>
</dbReference>
<evidence type="ECO:0000313" key="7">
    <source>
        <dbReference type="Proteomes" id="UP000182762"/>
    </source>
</evidence>